<keyword evidence="6 11" id="KW-0732">Signal</keyword>
<evidence type="ECO:0000256" key="3">
    <source>
        <dbReference type="ARBA" id="ARBA00022448"/>
    </source>
</evidence>
<evidence type="ECO:0000256" key="6">
    <source>
        <dbReference type="ARBA" id="ARBA00022729"/>
    </source>
</evidence>
<dbReference type="Gene3D" id="2.40.160.10">
    <property type="entry name" value="Porin"/>
    <property type="match status" value="1"/>
</dbReference>
<keyword evidence="4" id="KW-1134">Transmembrane beta strand</keyword>
<dbReference type="SUPFAM" id="SSF56935">
    <property type="entry name" value="Porins"/>
    <property type="match status" value="1"/>
</dbReference>
<comment type="subunit">
    <text evidence="2">Homotrimer.</text>
</comment>
<evidence type="ECO:0000256" key="5">
    <source>
        <dbReference type="ARBA" id="ARBA00022692"/>
    </source>
</evidence>
<feature type="chain" id="PRO_5047136996" evidence="11">
    <location>
        <begin position="33"/>
        <end position="402"/>
    </location>
</feature>
<evidence type="ECO:0000256" key="9">
    <source>
        <dbReference type="ARBA" id="ARBA00023136"/>
    </source>
</evidence>
<dbReference type="Pfam" id="PF13609">
    <property type="entry name" value="Porin_4"/>
    <property type="match status" value="1"/>
</dbReference>
<keyword evidence="3" id="KW-0813">Transport</keyword>
<dbReference type="InterPro" id="IPR002299">
    <property type="entry name" value="Porin_Neis"/>
</dbReference>
<gene>
    <name evidence="13" type="ORF">OVY01_02635</name>
</gene>
<dbReference type="PANTHER" id="PTHR34501:SF9">
    <property type="entry name" value="MAJOR OUTER MEMBRANE PROTEIN P.IA"/>
    <property type="match status" value="1"/>
</dbReference>
<comment type="subcellular location">
    <subcellularLocation>
        <location evidence="1">Cell outer membrane</location>
        <topology evidence="1">Multi-pass membrane protein</topology>
    </subcellularLocation>
</comment>
<dbReference type="CDD" id="cd00342">
    <property type="entry name" value="gram_neg_porins"/>
    <property type="match status" value="1"/>
</dbReference>
<evidence type="ECO:0000256" key="2">
    <source>
        <dbReference type="ARBA" id="ARBA00011233"/>
    </source>
</evidence>
<keyword evidence="8" id="KW-0626">Porin</keyword>
<evidence type="ECO:0000256" key="1">
    <source>
        <dbReference type="ARBA" id="ARBA00004571"/>
    </source>
</evidence>
<dbReference type="InterPro" id="IPR023614">
    <property type="entry name" value="Porin_dom_sf"/>
</dbReference>
<protein>
    <submittedName>
        <fullName evidence="13">Porin</fullName>
    </submittedName>
</protein>
<keyword evidence="5" id="KW-0812">Transmembrane</keyword>
<dbReference type="EMBL" id="JAPMXC010000001">
    <property type="protein sequence ID" value="MCY0386161.1"/>
    <property type="molecule type" value="Genomic_DNA"/>
</dbReference>
<evidence type="ECO:0000256" key="7">
    <source>
        <dbReference type="ARBA" id="ARBA00023065"/>
    </source>
</evidence>
<feature type="signal peptide" evidence="11">
    <location>
        <begin position="1"/>
        <end position="32"/>
    </location>
</feature>
<feature type="domain" description="Porin" evidence="12">
    <location>
        <begin position="22"/>
        <end position="364"/>
    </location>
</feature>
<evidence type="ECO:0000259" key="12">
    <source>
        <dbReference type="Pfam" id="PF13609"/>
    </source>
</evidence>
<dbReference type="RefSeq" id="WP_267845429.1">
    <property type="nucleotide sequence ID" value="NZ_JAPMXC010000001.1"/>
</dbReference>
<name>A0ABT3ZI22_9BURK</name>
<dbReference type="Proteomes" id="UP001082899">
    <property type="component" value="Unassembled WGS sequence"/>
</dbReference>
<keyword evidence="14" id="KW-1185">Reference proteome</keyword>
<keyword evidence="9" id="KW-0472">Membrane</keyword>
<organism evidence="13 14">
    <name type="scientific">Robbsia betulipollinis</name>
    <dbReference type="NCBI Taxonomy" id="2981849"/>
    <lineage>
        <taxon>Bacteria</taxon>
        <taxon>Pseudomonadati</taxon>
        <taxon>Pseudomonadota</taxon>
        <taxon>Betaproteobacteria</taxon>
        <taxon>Burkholderiales</taxon>
        <taxon>Burkholderiaceae</taxon>
        <taxon>Robbsia</taxon>
    </lineage>
</organism>
<keyword evidence="10" id="KW-0998">Cell outer membrane</keyword>
<dbReference type="PANTHER" id="PTHR34501">
    <property type="entry name" value="PROTEIN YDDL-RELATED"/>
    <property type="match status" value="1"/>
</dbReference>
<keyword evidence="7" id="KW-0406">Ion transport</keyword>
<evidence type="ECO:0000256" key="4">
    <source>
        <dbReference type="ARBA" id="ARBA00022452"/>
    </source>
</evidence>
<comment type="caution">
    <text evidence="13">The sequence shown here is derived from an EMBL/GenBank/DDBJ whole genome shotgun (WGS) entry which is preliminary data.</text>
</comment>
<dbReference type="PRINTS" id="PR00182">
    <property type="entry name" value="ECOLNEIPORIN"/>
</dbReference>
<evidence type="ECO:0000256" key="10">
    <source>
        <dbReference type="ARBA" id="ARBA00023237"/>
    </source>
</evidence>
<dbReference type="PRINTS" id="PR00184">
    <property type="entry name" value="NEISSPPORIN"/>
</dbReference>
<evidence type="ECO:0000256" key="11">
    <source>
        <dbReference type="SAM" id="SignalP"/>
    </source>
</evidence>
<proteinExistence type="predicted"/>
<dbReference type="InterPro" id="IPR033900">
    <property type="entry name" value="Gram_neg_porin_domain"/>
</dbReference>
<evidence type="ECO:0000256" key="8">
    <source>
        <dbReference type="ARBA" id="ARBA00023114"/>
    </source>
</evidence>
<accession>A0ABT3ZI22</accession>
<dbReference type="InterPro" id="IPR050298">
    <property type="entry name" value="Gram-neg_bact_OMP"/>
</dbReference>
<sequence>MTVKNIASTGRTLALACPLAFCLAGMPAAARADVNASGSPQDSVTLYGIVDAGISYLKTSAGTRYSLLSGGLSGNRFGLRGQEDLGGGLNAIFQLENGFALGSGKLLQNSREFGRQAFVGLAGHTWGTVTIGRLYDPVVDLVQPMTADGFGGSVPFATPGDVDNNDFSARVSSAVKYASPDYAGLRFESLFAFGGVSGHTGQGITFSAAAAYHRGPLSLSGGYFQASNPNGDNGRRSTWNSTTTDALFEGGSINAGYITAHTLAIAQLAGVYAFGPLSVGAGYSNAQYRHDGESTFDTTEKFDTGRVFAFYRVSPALRFGAGYVLTAASGDTSARYNQGSVGAFYTLSKRTDVYTTAAYQRANGTQRTASGALQSARATISSYGVDGTASQTIVTVGLRHRF</sequence>
<evidence type="ECO:0000313" key="13">
    <source>
        <dbReference type="EMBL" id="MCY0386161.1"/>
    </source>
</evidence>
<reference evidence="13" key="1">
    <citation type="submission" date="2022-11" db="EMBL/GenBank/DDBJ databases">
        <title>Robbsia betulipollinis sp. nov., isolated from pollen of birch (Betula pendula).</title>
        <authorList>
            <person name="Shi H."/>
            <person name="Ambika Manirajan B."/>
            <person name="Ratering S."/>
            <person name="Geissler-Plaum R."/>
            <person name="Schnell S."/>
        </authorList>
    </citation>
    <scope>NUCLEOTIDE SEQUENCE</scope>
    <source>
        <strain evidence="13">Bb-Pol-6</strain>
    </source>
</reference>
<dbReference type="InterPro" id="IPR001702">
    <property type="entry name" value="Porin_Gram-ve"/>
</dbReference>
<evidence type="ECO:0000313" key="14">
    <source>
        <dbReference type="Proteomes" id="UP001082899"/>
    </source>
</evidence>